<proteinExistence type="predicted"/>
<sequence>MLADTATDLCPRPLSQDDATALIGVLAVLQGHVLSHELDGDVAARLRRRVGVDGGDAELEAALDNLDQRLRHALEEYDEL</sequence>
<organism evidence="1 2">
    <name type="scientific">Kineococcus aurantiacus</name>
    <dbReference type="NCBI Taxonomy" id="37633"/>
    <lineage>
        <taxon>Bacteria</taxon>
        <taxon>Bacillati</taxon>
        <taxon>Actinomycetota</taxon>
        <taxon>Actinomycetes</taxon>
        <taxon>Kineosporiales</taxon>
        <taxon>Kineosporiaceae</taxon>
        <taxon>Kineococcus</taxon>
    </lineage>
</organism>
<gene>
    <name evidence="1" type="ORF">BJ968_002143</name>
</gene>
<keyword evidence="2" id="KW-1185">Reference proteome</keyword>
<dbReference type="AlphaFoldDB" id="A0A7Y9DL44"/>
<accession>A0A7Y9DL44</accession>
<dbReference type="Proteomes" id="UP000521922">
    <property type="component" value="Unassembled WGS sequence"/>
</dbReference>
<comment type="caution">
    <text evidence="1">The sequence shown here is derived from an EMBL/GenBank/DDBJ whole genome shotgun (WGS) entry which is preliminary data.</text>
</comment>
<dbReference type="EMBL" id="JACCBB010000001">
    <property type="protein sequence ID" value="NYD22603.1"/>
    <property type="molecule type" value="Genomic_DNA"/>
</dbReference>
<evidence type="ECO:0000313" key="1">
    <source>
        <dbReference type="EMBL" id="NYD22603.1"/>
    </source>
</evidence>
<name>A0A7Y9DL44_9ACTN</name>
<evidence type="ECO:0000313" key="2">
    <source>
        <dbReference type="Proteomes" id="UP000521922"/>
    </source>
</evidence>
<protein>
    <submittedName>
        <fullName evidence="1">Uncharacterized protein</fullName>
    </submittedName>
</protein>
<reference evidence="1 2" key="1">
    <citation type="submission" date="2020-07" db="EMBL/GenBank/DDBJ databases">
        <title>Sequencing the genomes of 1000 actinobacteria strains.</title>
        <authorList>
            <person name="Klenk H.-P."/>
        </authorList>
    </citation>
    <scope>NUCLEOTIDE SEQUENCE [LARGE SCALE GENOMIC DNA]</scope>
    <source>
        <strain evidence="1 2">DSM 7487</strain>
    </source>
</reference>
<dbReference type="RefSeq" id="WP_179751693.1">
    <property type="nucleotide sequence ID" value="NZ_BAAAGN010000034.1"/>
</dbReference>